<dbReference type="AlphaFoldDB" id="A0A1P8EGX6"/>
<dbReference type="KEGG" id="asol:BEN76_05280"/>
<dbReference type="PANTHER" id="PTHR23028">
    <property type="entry name" value="ACETYLTRANSFERASE"/>
    <property type="match status" value="1"/>
</dbReference>
<feature type="transmembrane region" description="Helical" evidence="1">
    <location>
        <begin position="70"/>
        <end position="86"/>
    </location>
</feature>
<dbReference type="SUPFAM" id="SSF52266">
    <property type="entry name" value="SGNH hydrolase"/>
    <property type="match status" value="1"/>
</dbReference>
<dbReference type="InterPro" id="IPR043968">
    <property type="entry name" value="SGNH"/>
</dbReference>
<feature type="transmembrane region" description="Helical" evidence="1">
    <location>
        <begin position="128"/>
        <end position="146"/>
    </location>
</feature>
<dbReference type="InterPro" id="IPR002656">
    <property type="entry name" value="Acyl_transf_3_dom"/>
</dbReference>
<feature type="transmembrane region" description="Helical" evidence="1">
    <location>
        <begin position="309"/>
        <end position="326"/>
    </location>
</feature>
<dbReference type="RefSeq" id="WP_076032488.1">
    <property type="nucleotide sequence ID" value="NZ_CP016896.1"/>
</dbReference>
<dbReference type="PANTHER" id="PTHR23028:SF53">
    <property type="entry name" value="ACYL_TRANSF_3 DOMAIN-CONTAINING PROTEIN"/>
    <property type="match status" value="1"/>
</dbReference>
<evidence type="ECO:0000256" key="1">
    <source>
        <dbReference type="SAM" id="Phobius"/>
    </source>
</evidence>
<evidence type="ECO:0000313" key="5">
    <source>
        <dbReference type="Proteomes" id="UP000185674"/>
    </source>
</evidence>
<accession>A0A1P8EGX6</accession>
<evidence type="ECO:0000259" key="2">
    <source>
        <dbReference type="Pfam" id="PF01757"/>
    </source>
</evidence>
<feature type="transmembrane region" description="Helical" evidence="1">
    <location>
        <begin position="153"/>
        <end position="171"/>
    </location>
</feature>
<dbReference type="Pfam" id="PF19040">
    <property type="entry name" value="SGNH"/>
    <property type="match status" value="1"/>
</dbReference>
<feature type="transmembrane region" description="Helical" evidence="1">
    <location>
        <begin position="338"/>
        <end position="357"/>
    </location>
</feature>
<dbReference type="InterPro" id="IPR050879">
    <property type="entry name" value="Acyltransferase_3"/>
</dbReference>
<dbReference type="eggNOG" id="COG1835">
    <property type="taxonomic scope" value="Bacteria"/>
</dbReference>
<name>A0A1P8EGX6_9GAMM</name>
<proteinExistence type="predicted"/>
<feature type="transmembrane region" description="Helical" evidence="1">
    <location>
        <begin position="32"/>
        <end position="50"/>
    </location>
</feature>
<feature type="domain" description="SGNH" evidence="3">
    <location>
        <begin position="392"/>
        <end position="592"/>
    </location>
</feature>
<feature type="transmembrane region" description="Helical" evidence="1">
    <location>
        <begin position="209"/>
        <end position="228"/>
    </location>
</feature>
<dbReference type="GO" id="GO:0016747">
    <property type="term" value="F:acyltransferase activity, transferring groups other than amino-acyl groups"/>
    <property type="evidence" value="ECO:0007669"/>
    <property type="project" value="InterPro"/>
</dbReference>
<organism evidence="4 5">
    <name type="scientific">Acinetobacter soli</name>
    <dbReference type="NCBI Taxonomy" id="487316"/>
    <lineage>
        <taxon>Bacteria</taxon>
        <taxon>Pseudomonadati</taxon>
        <taxon>Pseudomonadota</taxon>
        <taxon>Gammaproteobacteria</taxon>
        <taxon>Moraxellales</taxon>
        <taxon>Moraxellaceae</taxon>
        <taxon>Acinetobacter</taxon>
    </lineage>
</organism>
<feature type="transmembrane region" description="Helical" evidence="1">
    <location>
        <begin position="177"/>
        <end position="197"/>
    </location>
</feature>
<protein>
    <submittedName>
        <fullName evidence="4">Acyltransferase</fullName>
    </submittedName>
</protein>
<keyword evidence="1" id="KW-0472">Membrane</keyword>
<feature type="domain" description="Acyltransferase 3" evidence="2">
    <location>
        <begin position="5"/>
        <end position="324"/>
    </location>
</feature>
<gene>
    <name evidence="4" type="ORF">BEN76_05280</name>
</gene>
<keyword evidence="4" id="KW-0808">Transferase</keyword>
<dbReference type="GO" id="GO:0016020">
    <property type="term" value="C:membrane"/>
    <property type="evidence" value="ECO:0007669"/>
    <property type="project" value="TreeGrafter"/>
</dbReference>
<feature type="transmembrane region" description="Helical" evidence="1">
    <location>
        <begin position="273"/>
        <end position="293"/>
    </location>
</feature>
<evidence type="ECO:0000259" key="3">
    <source>
        <dbReference type="Pfam" id="PF19040"/>
    </source>
</evidence>
<feature type="transmembrane region" description="Helical" evidence="1">
    <location>
        <begin position="240"/>
        <end position="261"/>
    </location>
</feature>
<dbReference type="GO" id="GO:0000271">
    <property type="term" value="P:polysaccharide biosynthetic process"/>
    <property type="evidence" value="ECO:0007669"/>
    <property type="project" value="TreeGrafter"/>
</dbReference>
<dbReference type="EMBL" id="CP016896">
    <property type="protein sequence ID" value="APV35459.1"/>
    <property type="molecule type" value="Genomic_DNA"/>
</dbReference>
<reference evidence="4 5" key="1">
    <citation type="submission" date="2016-08" db="EMBL/GenBank/DDBJ databases">
        <title>Complete genome sequence of Acinetobacter baylyi strain GFJ2.</title>
        <authorList>
            <person name="Tabata M."/>
            <person name="Kuboki S."/>
            <person name="Gibu N."/>
            <person name="Kinouchi Y."/>
            <person name="Vangnai A."/>
            <person name="Kasai D."/>
            <person name="Fukuda M."/>
        </authorList>
    </citation>
    <scope>NUCLEOTIDE SEQUENCE [LARGE SCALE GENOMIC DNA]</scope>
    <source>
        <strain evidence="4 5">GFJ2</strain>
    </source>
</reference>
<keyword evidence="4" id="KW-0012">Acyltransferase</keyword>
<keyword evidence="1" id="KW-1133">Transmembrane helix</keyword>
<keyword evidence="1" id="KW-0812">Transmembrane</keyword>
<dbReference type="Proteomes" id="UP000185674">
    <property type="component" value="Chromosome"/>
</dbReference>
<dbReference type="Pfam" id="PF01757">
    <property type="entry name" value="Acyl_transf_3"/>
    <property type="match status" value="1"/>
</dbReference>
<dbReference type="STRING" id="487316.BEN76_05280"/>
<evidence type="ECO:0000313" key="4">
    <source>
        <dbReference type="EMBL" id="APV35459.1"/>
    </source>
</evidence>
<sequence>MQFRHDIQILRGIAVSLVVLFHLEFSQLASGFLGVDIFFVISGFLMAVLYKTGNVHDFFERRAKRLLPSYFAVVIGTLLASMLLLLPSEMIQVEKQAFFSLFFANNLSFWTLNTYFDKSNFKPLLHLWSLGVEIQFYLFVPLLVWFFSKNRALLLLTTLISLGLCIYEVGISPKTSFFMMPLRLWEFLIGFMVAKYFTEQGNLKYNQSWIGLIGLCLLVAIPFMHVNGNSFNRIEAHPSLFALLVCLATAVILVFGLPKFLINSPIAKLFVHLGKYSYSIYLVHFPVIVLYLYKPFSGTIMHPANIQEQVTLLILIMLLSVLLYKLIETRKYHHIFKVYMIGCITVLGLIGCSKVIYQTQYTQVEKNIFSGLTDRSVYRCGLFFPIIHPNTLTCRINTDEQKQSVVLLGNSHSDSIKNVFADIAVQHGFNTYLFAVNDPMTREILPPEAIIQETLRRHAKWIFIHYKVDTLNPKKLDRLAELAAKHQIRLSLIMPVPVYEHGNYYYKSIPATLYYGRSSHITEQDYLKRNQALIQQAKQLEARYPNFQTLPVVQAFCTPVCQISTADKRPYYFDDDHLTLTGSQLMIPVIRQAFESSK</sequence>
<feature type="transmembrane region" description="Helical" evidence="1">
    <location>
        <begin position="6"/>
        <end position="25"/>
    </location>
</feature>